<proteinExistence type="predicted"/>
<evidence type="ECO:0000313" key="2">
    <source>
        <dbReference type="Proteomes" id="UP000257109"/>
    </source>
</evidence>
<dbReference type="Proteomes" id="UP000257109">
    <property type="component" value="Unassembled WGS sequence"/>
</dbReference>
<name>A0A371EBG6_MUCPR</name>
<accession>A0A371EBG6</accession>
<evidence type="ECO:0000313" key="1">
    <source>
        <dbReference type="EMBL" id="RDX63377.1"/>
    </source>
</evidence>
<dbReference type="AlphaFoldDB" id="A0A371EBG6"/>
<organism evidence="1 2">
    <name type="scientific">Mucuna pruriens</name>
    <name type="common">Velvet bean</name>
    <name type="synonym">Dolichos pruriens</name>
    <dbReference type="NCBI Taxonomy" id="157652"/>
    <lineage>
        <taxon>Eukaryota</taxon>
        <taxon>Viridiplantae</taxon>
        <taxon>Streptophyta</taxon>
        <taxon>Embryophyta</taxon>
        <taxon>Tracheophyta</taxon>
        <taxon>Spermatophyta</taxon>
        <taxon>Magnoliopsida</taxon>
        <taxon>eudicotyledons</taxon>
        <taxon>Gunneridae</taxon>
        <taxon>Pentapetalae</taxon>
        <taxon>rosids</taxon>
        <taxon>fabids</taxon>
        <taxon>Fabales</taxon>
        <taxon>Fabaceae</taxon>
        <taxon>Papilionoideae</taxon>
        <taxon>50 kb inversion clade</taxon>
        <taxon>NPAAA clade</taxon>
        <taxon>indigoferoid/millettioid clade</taxon>
        <taxon>Phaseoleae</taxon>
        <taxon>Mucuna</taxon>
    </lineage>
</organism>
<gene>
    <name evidence="1" type="ORF">CR513_58206</name>
</gene>
<feature type="non-terminal residue" evidence="1">
    <location>
        <position position="1"/>
    </location>
</feature>
<sequence>MVKHAFSRGALILADSKGQELKHPINADAVKLSSSNPLHPFDPEIEITLRSLSNFQEPKPMENNDQTLKELATPNVVYQPWKRPSQALQRISCSLFHNKAIRDTKRLHQDEGVSIFLGWSCKRLAVSATNSFQHLGRYEVH</sequence>
<reference evidence="1" key="1">
    <citation type="submission" date="2018-05" db="EMBL/GenBank/DDBJ databases">
        <title>Draft genome of Mucuna pruriens seed.</title>
        <authorList>
            <person name="Nnadi N.E."/>
            <person name="Vos R."/>
            <person name="Hasami M.H."/>
            <person name="Devisetty U.K."/>
            <person name="Aguiy J.C."/>
        </authorList>
    </citation>
    <scope>NUCLEOTIDE SEQUENCE [LARGE SCALE GENOMIC DNA]</scope>
    <source>
        <strain evidence="1">JCA_2017</strain>
    </source>
</reference>
<protein>
    <submittedName>
        <fullName evidence="1">Uncharacterized protein</fullName>
    </submittedName>
</protein>
<comment type="caution">
    <text evidence="1">The sequence shown here is derived from an EMBL/GenBank/DDBJ whole genome shotgun (WGS) entry which is preliminary data.</text>
</comment>
<keyword evidence="2" id="KW-1185">Reference proteome</keyword>
<dbReference type="EMBL" id="QJKJ01014933">
    <property type="protein sequence ID" value="RDX63377.1"/>
    <property type="molecule type" value="Genomic_DNA"/>
</dbReference>
<feature type="non-terminal residue" evidence="1">
    <location>
        <position position="141"/>
    </location>
</feature>